<keyword evidence="2" id="KW-1185">Reference proteome</keyword>
<name>A0AAQ4DFK2_AMBAM</name>
<proteinExistence type="predicted"/>
<protein>
    <submittedName>
        <fullName evidence="1">Uncharacterized protein</fullName>
    </submittedName>
</protein>
<reference evidence="1 2" key="1">
    <citation type="journal article" date="2023" name="Arcadia Sci">
        <title>De novo assembly of a long-read Amblyomma americanum tick genome.</title>
        <authorList>
            <person name="Chou S."/>
            <person name="Poskanzer K.E."/>
            <person name="Rollins M."/>
            <person name="Thuy-Boun P.S."/>
        </authorList>
    </citation>
    <scope>NUCLEOTIDE SEQUENCE [LARGE SCALE GENOMIC DNA]</scope>
    <source>
        <strain evidence="1">F_SG_1</strain>
        <tissue evidence="1">Salivary glands</tissue>
    </source>
</reference>
<gene>
    <name evidence="1" type="ORF">V5799_027492</name>
</gene>
<evidence type="ECO:0000313" key="2">
    <source>
        <dbReference type="Proteomes" id="UP001321473"/>
    </source>
</evidence>
<sequence>MRRLPYRIQAALVSLGGTQEHIFKFLQNGLKGERTLEVALSSTLVFMGFWLEEPVKKPVKFGTHCEANHPEQFVAYCLSQVPNERKHGASLTATGFNDTTLFSFETPHTIEAKMRRFVMPLDDKVFRRVGWAFFDLAYEVYNRSACIVNNTVSQIFPRLTAGKAVLDENRNRKFA</sequence>
<accession>A0AAQ4DFK2</accession>
<dbReference type="Proteomes" id="UP001321473">
    <property type="component" value="Unassembled WGS sequence"/>
</dbReference>
<evidence type="ECO:0000313" key="1">
    <source>
        <dbReference type="EMBL" id="KAK8761242.1"/>
    </source>
</evidence>
<comment type="caution">
    <text evidence="1">The sequence shown here is derived from an EMBL/GenBank/DDBJ whole genome shotgun (WGS) entry which is preliminary data.</text>
</comment>
<dbReference type="EMBL" id="JARKHS020031396">
    <property type="protein sequence ID" value="KAK8761242.1"/>
    <property type="molecule type" value="Genomic_DNA"/>
</dbReference>
<dbReference type="AlphaFoldDB" id="A0AAQ4DFK2"/>
<organism evidence="1 2">
    <name type="scientific">Amblyomma americanum</name>
    <name type="common">Lone star tick</name>
    <dbReference type="NCBI Taxonomy" id="6943"/>
    <lineage>
        <taxon>Eukaryota</taxon>
        <taxon>Metazoa</taxon>
        <taxon>Ecdysozoa</taxon>
        <taxon>Arthropoda</taxon>
        <taxon>Chelicerata</taxon>
        <taxon>Arachnida</taxon>
        <taxon>Acari</taxon>
        <taxon>Parasitiformes</taxon>
        <taxon>Ixodida</taxon>
        <taxon>Ixodoidea</taxon>
        <taxon>Ixodidae</taxon>
        <taxon>Amblyomminae</taxon>
        <taxon>Amblyomma</taxon>
    </lineage>
</organism>